<dbReference type="PANTHER" id="PTHR22948:SF76">
    <property type="entry name" value="FI20010P1-RELATED"/>
    <property type="match status" value="1"/>
</dbReference>
<evidence type="ECO:0000259" key="6">
    <source>
        <dbReference type="PROSITE" id="PS50304"/>
    </source>
</evidence>
<gene>
    <name evidence="8" type="ORF">GWI33_002360</name>
</gene>
<name>A0A834MJM3_RHYFE</name>
<dbReference type="InterPro" id="IPR035437">
    <property type="entry name" value="SNase_OB-fold_sf"/>
</dbReference>
<dbReference type="Proteomes" id="UP000625711">
    <property type="component" value="Unassembled WGS sequence"/>
</dbReference>
<feature type="domain" description="Tudor" evidence="6">
    <location>
        <begin position="380"/>
        <end position="438"/>
    </location>
</feature>
<evidence type="ECO:0000256" key="3">
    <source>
        <dbReference type="ARBA" id="ARBA00022737"/>
    </source>
</evidence>
<keyword evidence="2" id="KW-0963">Cytoplasm</keyword>
<evidence type="ECO:0000259" key="7">
    <source>
        <dbReference type="PROSITE" id="PS51644"/>
    </source>
</evidence>
<reference evidence="8" key="1">
    <citation type="submission" date="2020-08" db="EMBL/GenBank/DDBJ databases">
        <title>Genome sequencing and assembly of the red palm weevil Rhynchophorus ferrugineus.</title>
        <authorList>
            <person name="Dias G.B."/>
            <person name="Bergman C.M."/>
            <person name="Manee M."/>
        </authorList>
    </citation>
    <scope>NUCLEOTIDE SEQUENCE</scope>
    <source>
        <strain evidence="8">AA-2017</strain>
        <tissue evidence="8">Whole larva</tissue>
    </source>
</reference>
<dbReference type="Gene3D" id="2.30.30.140">
    <property type="match status" value="1"/>
</dbReference>
<feature type="domain" description="HTH OST-type" evidence="7">
    <location>
        <begin position="177"/>
        <end position="250"/>
    </location>
</feature>
<comment type="caution">
    <text evidence="8">The sequence shown here is derived from an EMBL/GenBank/DDBJ whole genome shotgun (WGS) entry which is preliminary data.</text>
</comment>
<comment type="subcellular location">
    <subcellularLocation>
        <location evidence="1">Cytoplasm</location>
    </subcellularLocation>
</comment>
<evidence type="ECO:0000256" key="5">
    <source>
        <dbReference type="SAM" id="MobiDB-lite"/>
    </source>
</evidence>
<accession>A0A834MJM3</accession>
<dbReference type="PANTHER" id="PTHR22948">
    <property type="entry name" value="TUDOR DOMAIN CONTAINING PROTEIN"/>
    <property type="match status" value="1"/>
</dbReference>
<keyword evidence="4" id="KW-0221">Differentiation</keyword>
<protein>
    <submittedName>
        <fullName evidence="8">Uncharacterized protein</fullName>
    </submittedName>
</protein>
<feature type="compositionally biased region" description="Basic residues" evidence="5">
    <location>
        <begin position="99"/>
        <end position="110"/>
    </location>
</feature>
<feature type="compositionally biased region" description="Low complexity" evidence="5">
    <location>
        <begin position="111"/>
        <end position="124"/>
    </location>
</feature>
<dbReference type="GO" id="GO:0007283">
    <property type="term" value="P:spermatogenesis"/>
    <property type="evidence" value="ECO:0007669"/>
    <property type="project" value="UniProtKB-KW"/>
</dbReference>
<evidence type="ECO:0000313" key="9">
    <source>
        <dbReference type="Proteomes" id="UP000625711"/>
    </source>
</evidence>
<dbReference type="InterPro" id="IPR050621">
    <property type="entry name" value="Tudor_domain_containing"/>
</dbReference>
<evidence type="ECO:0000256" key="4">
    <source>
        <dbReference type="ARBA" id="ARBA00022871"/>
    </source>
</evidence>
<dbReference type="GO" id="GO:0030154">
    <property type="term" value="P:cell differentiation"/>
    <property type="evidence" value="ECO:0007669"/>
    <property type="project" value="UniProtKB-ARBA"/>
</dbReference>
<evidence type="ECO:0000313" key="8">
    <source>
        <dbReference type="EMBL" id="KAF7282570.1"/>
    </source>
</evidence>
<dbReference type="OrthoDB" id="341421at2759"/>
<dbReference type="GO" id="GO:0005737">
    <property type="term" value="C:cytoplasm"/>
    <property type="evidence" value="ECO:0007669"/>
    <property type="project" value="UniProtKB-SubCell"/>
</dbReference>
<dbReference type="Gene3D" id="3.30.420.610">
    <property type="entry name" value="LOTUS domain-like"/>
    <property type="match status" value="2"/>
</dbReference>
<dbReference type="SMART" id="SM00333">
    <property type="entry name" value="TUDOR"/>
    <property type="match status" value="1"/>
</dbReference>
<dbReference type="Pfam" id="PF12872">
    <property type="entry name" value="OST-HTH"/>
    <property type="match status" value="2"/>
</dbReference>
<evidence type="ECO:0000256" key="1">
    <source>
        <dbReference type="ARBA" id="ARBA00004496"/>
    </source>
</evidence>
<dbReference type="AlphaFoldDB" id="A0A834MJM3"/>
<dbReference type="InterPro" id="IPR002999">
    <property type="entry name" value="Tudor"/>
</dbReference>
<dbReference type="Gene3D" id="2.40.50.90">
    <property type="match status" value="1"/>
</dbReference>
<feature type="region of interest" description="Disordered" evidence="5">
    <location>
        <begin position="908"/>
        <end position="935"/>
    </location>
</feature>
<dbReference type="InterPro" id="IPR041966">
    <property type="entry name" value="LOTUS-like"/>
</dbReference>
<dbReference type="CDD" id="cd09972">
    <property type="entry name" value="LOTUS_TDRD_OSKAR"/>
    <property type="match status" value="1"/>
</dbReference>
<dbReference type="Pfam" id="PF00567">
    <property type="entry name" value="TUDOR"/>
    <property type="match status" value="1"/>
</dbReference>
<keyword evidence="9" id="KW-1185">Reference proteome</keyword>
<dbReference type="CDD" id="cd08824">
    <property type="entry name" value="LOTUS"/>
    <property type="match status" value="1"/>
</dbReference>
<dbReference type="InterPro" id="IPR025605">
    <property type="entry name" value="OST-HTH/LOTUS_dom"/>
</dbReference>
<dbReference type="EMBL" id="JAACXV010000165">
    <property type="protein sequence ID" value="KAF7282570.1"/>
    <property type="molecule type" value="Genomic_DNA"/>
</dbReference>
<proteinExistence type="predicted"/>
<keyword evidence="4" id="KW-0744">Spermatogenesis</keyword>
<organism evidence="8 9">
    <name type="scientific">Rhynchophorus ferrugineus</name>
    <name type="common">Red palm weevil</name>
    <name type="synonym">Curculio ferrugineus</name>
    <dbReference type="NCBI Taxonomy" id="354439"/>
    <lineage>
        <taxon>Eukaryota</taxon>
        <taxon>Metazoa</taxon>
        <taxon>Ecdysozoa</taxon>
        <taxon>Arthropoda</taxon>
        <taxon>Hexapoda</taxon>
        <taxon>Insecta</taxon>
        <taxon>Pterygota</taxon>
        <taxon>Neoptera</taxon>
        <taxon>Endopterygota</taxon>
        <taxon>Coleoptera</taxon>
        <taxon>Polyphaga</taxon>
        <taxon>Cucujiformia</taxon>
        <taxon>Curculionidae</taxon>
        <taxon>Dryophthorinae</taxon>
        <taxon>Rhynchophorus</taxon>
    </lineage>
</organism>
<dbReference type="PROSITE" id="PS50304">
    <property type="entry name" value="TUDOR"/>
    <property type="match status" value="1"/>
</dbReference>
<sequence>MCTATEVEVKNIIRSLLTSSPLILNVGKVKRDFKELVGYELPYKAFNNRSLEEYLRTIPDVCRVKGTGYSAQVVPVITEKTAHINDMVTKQKNNTNKNSKMRFPIRRKKTSNGSQSTNQSQRSSSRPDDYRRKRGFETSYNSNINNTINTYKQKLQTSSIKMSPINLKENGSNIRSVPQNVQKKLQTLIGNFENGIWCCDLPHYYKQMFKEELPHSNYGYIKLIDMCMELTHIFICIQPGTDDFRLYDRTKDPPSNLPQTYTISSWDSDDENNIGFESKCFHQENEVAALPKLDWSDFKTFIPHDIYEPFMEIPKQFLPLNTKTGDELDIVVVEIYDPSKFWVYLGTSYSKTQLDDLMDNMQAYYDNSEIQKQYSVPILLIQEGLYCATVIYGEYHRVRIVQVLPDSKQVRVFCIDYGTVCKVPYSQLCFLKSNFAELPAQAIRCRLCNIAPKLKDQAWPRSSCIAFRQIVNRKDTKIKIGYINWDEECIGVFLADITDATNISYVNEELVKNGDADWEDESCHTALELSNVKCKVERLYMFPTFLELEFGFVPNADEMYAYDELKVPIQFCLPQYFYRNDEERVNNREKKDYAEYCFIETIQYRKKFAPLTVIDTNDLSLEPRCDFTFFGELKEDLTKFNNGEFTISSFKLTEKNKMFPKRPVMELLMCNWDEEPPVQFRTPARTEIVELSALSDKIKESELDYTVFGELPKQPLEFRNKAISQSVLESLKVIEINKEHSGFLEKEYDIEDKKTYHKPIIKQETIFDRIDDLVDCAKHFSMDFNNTNGERPMPAISNKFHTHITDSNLTPYLNNTCVNSKSNLTQSNKSSNDKITCDNDLNFTEGTNQANTHFLQTEELKLKNALDMRLEYHFKMRIKRYVSSSENDTDGSSDDENFSIHKGLNSSECEADRKNGEWTNNDNGAFRPGHKSVSTQTDRNEADLDVFHPLPVVVPMSNSFIPPWLNNPPIFVPNCLALPIAMSVPGFPQFTRNMVIYPNQVPVPHINSYQLNTYR</sequence>
<evidence type="ECO:0000256" key="2">
    <source>
        <dbReference type="ARBA" id="ARBA00022490"/>
    </source>
</evidence>
<feature type="domain" description="HTH OST-type" evidence="7">
    <location>
        <begin position="5"/>
        <end position="79"/>
    </location>
</feature>
<feature type="region of interest" description="Disordered" evidence="5">
    <location>
        <begin position="91"/>
        <end position="141"/>
    </location>
</feature>
<dbReference type="PROSITE" id="PS51644">
    <property type="entry name" value="HTH_OST"/>
    <property type="match status" value="2"/>
</dbReference>
<keyword evidence="3" id="KW-0677">Repeat</keyword>
<dbReference type="SUPFAM" id="SSF63748">
    <property type="entry name" value="Tudor/PWWP/MBT"/>
    <property type="match status" value="1"/>
</dbReference>